<dbReference type="InterPro" id="IPR009097">
    <property type="entry name" value="Cyclic_Pdiesterase"/>
</dbReference>
<keyword evidence="1 2" id="KW-0378">Hydrolase</keyword>
<evidence type="ECO:0000313" key="4">
    <source>
        <dbReference type="Proteomes" id="UP000198859"/>
    </source>
</evidence>
<dbReference type="HAMAP" id="MF_01940">
    <property type="entry name" value="RNA_CPDase"/>
    <property type="match status" value="1"/>
</dbReference>
<feature type="active site" description="Proton donor" evidence="2">
    <location>
        <position position="39"/>
    </location>
</feature>
<dbReference type="EC" id="3.1.4.58" evidence="2"/>
<keyword evidence="3" id="KW-0436">Ligase</keyword>
<dbReference type="Proteomes" id="UP000198859">
    <property type="component" value="Chromosome I"/>
</dbReference>
<feature type="active site" description="Proton acceptor" evidence="2">
    <location>
        <position position="131"/>
    </location>
</feature>
<gene>
    <name evidence="3" type="ORF">SAMN04488570_3036</name>
</gene>
<dbReference type="OrthoDB" id="9787070at2"/>
<comment type="function">
    <text evidence="2">Hydrolyzes RNA 2',3'-cyclic phosphodiester to an RNA 2'-phosphomonoester.</text>
</comment>
<dbReference type="EMBL" id="LT629757">
    <property type="protein sequence ID" value="SDS91964.1"/>
    <property type="molecule type" value="Genomic_DNA"/>
</dbReference>
<dbReference type="STRING" id="642780.SAMN04488570_3036"/>
<organism evidence="3 4">
    <name type="scientific">Nocardioides scoriae</name>
    <dbReference type="NCBI Taxonomy" id="642780"/>
    <lineage>
        <taxon>Bacteria</taxon>
        <taxon>Bacillati</taxon>
        <taxon>Actinomycetota</taxon>
        <taxon>Actinomycetes</taxon>
        <taxon>Propionibacteriales</taxon>
        <taxon>Nocardioidaceae</taxon>
        <taxon>Nocardioides</taxon>
    </lineage>
</organism>
<proteinExistence type="inferred from homology"/>
<dbReference type="GO" id="GO:0008664">
    <property type="term" value="F:RNA 2',3'-cyclic 3'-phosphodiesterase activity"/>
    <property type="evidence" value="ECO:0007669"/>
    <property type="project" value="UniProtKB-EC"/>
</dbReference>
<protein>
    <recommendedName>
        <fullName evidence="2">RNA 2',3'-cyclic phosphodiesterase</fullName>
        <shortName evidence="2">RNA 2',3'-CPDase</shortName>
        <ecNumber evidence="2">3.1.4.58</ecNumber>
    </recommendedName>
</protein>
<keyword evidence="4" id="KW-1185">Reference proteome</keyword>
<dbReference type="NCBIfam" id="TIGR02258">
    <property type="entry name" value="2_5_ligase"/>
    <property type="match status" value="1"/>
</dbReference>
<evidence type="ECO:0000256" key="1">
    <source>
        <dbReference type="ARBA" id="ARBA00022801"/>
    </source>
</evidence>
<dbReference type="Pfam" id="PF13563">
    <property type="entry name" value="2_5_RNA_ligase2"/>
    <property type="match status" value="1"/>
</dbReference>
<evidence type="ECO:0000256" key="2">
    <source>
        <dbReference type="HAMAP-Rule" id="MF_01940"/>
    </source>
</evidence>
<sequence>MRLFVAVLPPVEAVEHLEEFLEPRREHGDFRWSPPDQAHVTLAFLPDVAEHLLDELGERLATAASRRRPLVARIAGGGAFPDVARGRLLHAGLDLGGEAGDDEELDRTATGARHAAVAAGTEVDGARFRPHVTLARLRRPADLTRWVRVLDTYAGPSWPLDELALVASYLGEGPRRRARHEVLATFPLGGREGRRAQSRPRP</sequence>
<name>A0A1H1W4K1_9ACTN</name>
<dbReference type="InterPro" id="IPR004175">
    <property type="entry name" value="RNA_CPDase"/>
</dbReference>
<dbReference type="GO" id="GO:0016874">
    <property type="term" value="F:ligase activity"/>
    <property type="evidence" value="ECO:0007669"/>
    <property type="project" value="UniProtKB-KW"/>
</dbReference>
<dbReference type="PANTHER" id="PTHR35561">
    <property type="entry name" value="RNA 2',3'-CYCLIC PHOSPHODIESTERASE"/>
    <property type="match status" value="1"/>
</dbReference>
<dbReference type="GO" id="GO:0004113">
    <property type="term" value="F:2',3'-cyclic-nucleotide 3'-phosphodiesterase activity"/>
    <property type="evidence" value="ECO:0007669"/>
    <property type="project" value="InterPro"/>
</dbReference>
<dbReference type="PANTHER" id="PTHR35561:SF1">
    <property type="entry name" value="RNA 2',3'-CYCLIC PHOSPHODIESTERASE"/>
    <property type="match status" value="1"/>
</dbReference>
<dbReference type="Gene3D" id="3.90.1140.10">
    <property type="entry name" value="Cyclic phosphodiesterase"/>
    <property type="match status" value="1"/>
</dbReference>
<dbReference type="SUPFAM" id="SSF55144">
    <property type="entry name" value="LigT-like"/>
    <property type="match status" value="1"/>
</dbReference>
<dbReference type="RefSeq" id="WP_091731319.1">
    <property type="nucleotide sequence ID" value="NZ_LT629757.1"/>
</dbReference>
<feature type="short sequence motif" description="HXTX 1" evidence="2">
    <location>
        <begin position="39"/>
        <end position="42"/>
    </location>
</feature>
<reference evidence="4" key="1">
    <citation type="submission" date="2016-10" db="EMBL/GenBank/DDBJ databases">
        <authorList>
            <person name="Varghese N."/>
            <person name="Submissions S."/>
        </authorList>
    </citation>
    <scope>NUCLEOTIDE SEQUENCE [LARGE SCALE GENOMIC DNA]</scope>
    <source>
        <strain evidence="4">DSM 22127</strain>
    </source>
</reference>
<comment type="catalytic activity">
    <reaction evidence="2">
        <text>a 3'-end 2',3'-cyclophospho-ribonucleotide-RNA + H2O = a 3'-end 2'-phospho-ribonucleotide-RNA + H(+)</text>
        <dbReference type="Rhea" id="RHEA:11828"/>
        <dbReference type="Rhea" id="RHEA-COMP:10464"/>
        <dbReference type="Rhea" id="RHEA-COMP:17353"/>
        <dbReference type="ChEBI" id="CHEBI:15377"/>
        <dbReference type="ChEBI" id="CHEBI:15378"/>
        <dbReference type="ChEBI" id="CHEBI:83064"/>
        <dbReference type="ChEBI" id="CHEBI:173113"/>
        <dbReference type="EC" id="3.1.4.58"/>
    </reaction>
</comment>
<accession>A0A1H1W4K1</accession>
<comment type="similarity">
    <text evidence="2">Belongs to the 2H phosphoesterase superfamily. ThpR family.</text>
</comment>
<dbReference type="AlphaFoldDB" id="A0A1H1W4K1"/>
<evidence type="ECO:0000313" key="3">
    <source>
        <dbReference type="EMBL" id="SDS91964.1"/>
    </source>
</evidence>
<feature type="short sequence motif" description="HXTX 2" evidence="2">
    <location>
        <begin position="131"/>
        <end position="134"/>
    </location>
</feature>